<keyword evidence="2" id="KW-1185">Reference proteome</keyword>
<accession>A0ACB8X523</accession>
<organism evidence="1 2">
    <name type="scientific">Scortum barcoo</name>
    <name type="common">barcoo grunter</name>
    <dbReference type="NCBI Taxonomy" id="214431"/>
    <lineage>
        <taxon>Eukaryota</taxon>
        <taxon>Metazoa</taxon>
        <taxon>Chordata</taxon>
        <taxon>Craniata</taxon>
        <taxon>Vertebrata</taxon>
        <taxon>Euteleostomi</taxon>
        <taxon>Actinopterygii</taxon>
        <taxon>Neopterygii</taxon>
        <taxon>Teleostei</taxon>
        <taxon>Neoteleostei</taxon>
        <taxon>Acanthomorphata</taxon>
        <taxon>Eupercaria</taxon>
        <taxon>Centrarchiformes</taxon>
        <taxon>Terapontoidei</taxon>
        <taxon>Terapontidae</taxon>
        <taxon>Scortum</taxon>
    </lineage>
</organism>
<protein>
    <submittedName>
        <fullName evidence="1">Uncharacterized protein</fullName>
    </submittedName>
</protein>
<gene>
    <name evidence="1" type="ORF">L3Q82_021700</name>
</gene>
<sequence length="1034" mass="113403">NGGLWAELHPNDPPVPTLRRLTATMAGDSETHLRDRSDSSSVIRQPFLIGVSGGTASGKSSVCEKIMELLGQNKIDHHQRQVAILSQDSFYKVLTPEQKAKALKGQFNFDHPDAFDNELIMQTLRQILQGKTVQIPVYDFVTHSRKDEFVTVYPADVVLFEGILMFYSQEIRDLFQMKLFVDTDPDTRLSRRVLRDISERGRELEQVLAQYITFVKPAFEEFCLPTKKYADVIIPRGADNLVAINLIVQHIQDILNGGLSKRHNGCMNGHSTPLRSYEQYLKAAGTRHRGSVKMVKFGLQFKATLENVTNVRPLGDDFRWFLKLKCGNCGEVPDKWQYVTLVESVPLKGGRGSASMVQKCKLCARENSIDILGNTVTPYNVSKHPGPINCVCLFLERCCSFSWSKAEDNERFKTMVQFECRGLEPIDFQPQAGFAAQGAESGTPFLDVNLQEKEAMAPGKKNRVFVIGVGMTKFDKPGARDNYDYPDMAKEAGEKALADAGIPYSAIEQACVGYVYGDSTCGQRAIYHSLGLTGIPIINVNNNCSTGSTALFMARQMVLGGLADCVLALGFERMERGSLSSKFMDRTNPMDKHMEVMINRYGMVAAPAAPQMFGNAGREHMEKYGTKPEHFAKIAWKNHKHSTNNPYSQFQDEYSLEQVINSRKVFDFLTLLQCCPTSDGAGAAVLASEDFVRKHHLENQAVEIVAQEMVTDLASTFEENSCIKMVGYDMSRVAAKKCFEAAGLKPSDVDVVELHDCFSANELITYEALGLCPEGKAGELIDRGDNTYGGKFVVNPSGGLISKGHPLGATACITLPAPHTPPVGHGALSSPALPPFALTGLAQCAELCWQLRGQAGRRQVAGAKVALQHNIGLGGAVVVTLYRMGFPQEASLIASTTTDSRFHVAAVPTSSGSSLEGFKVYPVFKEIENHLHENGEQLVKKIGGVFAFKVKDGPGGKEATWVVDVKNGKGSVSNDSGEKADCTLFMSDVDLLDLMTGKLNPQMAFFKGKLKITGNMGMAMKLQNLQISPGKAKL</sequence>
<evidence type="ECO:0000313" key="2">
    <source>
        <dbReference type="Proteomes" id="UP000831701"/>
    </source>
</evidence>
<feature type="non-terminal residue" evidence="1">
    <location>
        <position position="1"/>
    </location>
</feature>
<comment type="caution">
    <text evidence="1">The sequence shown here is derived from an EMBL/GenBank/DDBJ whole genome shotgun (WGS) entry which is preliminary data.</text>
</comment>
<dbReference type="EMBL" id="CM041533">
    <property type="protein sequence ID" value="KAI3375198.1"/>
    <property type="molecule type" value="Genomic_DNA"/>
</dbReference>
<evidence type="ECO:0000313" key="1">
    <source>
        <dbReference type="EMBL" id="KAI3375198.1"/>
    </source>
</evidence>
<dbReference type="Proteomes" id="UP000831701">
    <property type="component" value="Chromosome 3"/>
</dbReference>
<proteinExistence type="predicted"/>
<reference evidence="1" key="1">
    <citation type="submission" date="2022-04" db="EMBL/GenBank/DDBJ databases">
        <title>Jade perch genome.</title>
        <authorList>
            <person name="Chao B."/>
        </authorList>
    </citation>
    <scope>NUCLEOTIDE SEQUENCE</scope>
    <source>
        <strain evidence="1">CB-2022</strain>
    </source>
</reference>
<name>A0ACB8X523_9TELE</name>